<comment type="caution">
    <text evidence="7">The sequence shown here is derived from an EMBL/GenBank/DDBJ whole genome shotgun (WGS) entry which is preliminary data.</text>
</comment>
<proteinExistence type="inferred from homology"/>
<evidence type="ECO:0000256" key="5">
    <source>
        <dbReference type="ARBA" id="ARBA00037941"/>
    </source>
</evidence>
<dbReference type="PANTHER" id="PTHR43104">
    <property type="entry name" value="L-2-HYDROXYGLUTARATE DEHYDROGENASE, MITOCHONDRIAL"/>
    <property type="match status" value="1"/>
</dbReference>
<dbReference type="Pfam" id="PF01266">
    <property type="entry name" value="DAO"/>
    <property type="match status" value="1"/>
</dbReference>
<dbReference type="SUPFAM" id="SSF51905">
    <property type="entry name" value="FAD/NAD(P)-binding domain"/>
    <property type="match status" value="1"/>
</dbReference>
<keyword evidence="2" id="KW-0285">Flavoprotein</keyword>
<dbReference type="AlphaFoldDB" id="A0A2S2KPX7"/>
<dbReference type="InterPro" id="IPR006076">
    <property type="entry name" value="FAD-dep_OxRdtase"/>
</dbReference>
<keyword evidence="3" id="KW-0274">FAD</keyword>
<feature type="domain" description="FAD dependent oxidoreductase" evidence="6">
    <location>
        <begin position="10"/>
        <end position="403"/>
    </location>
</feature>
<keyword evidence="8" id="KW-1185">Reference proteome</keyword>
<keyword evidence="4" id="KW-0560">Oxidoreductase</keyword>
<evidence type="ECO:0000313" key="7">
    <source>
        <dbReference type="EMBL" id="GBH33699.1"/>
    </source>
</evidence>
<evidence type="ECO:0000256" key="4">
    <source>
        <dbReference type="ARBA" id="ARBA00023002"/>
    </source>
</evidence>
<gene>
    <name evidence="7" type="ORF">NZNM25_04900</name>
</gene>
<evidence type="ECO:0000256" key="1">
    <source>
        <dbReference type="ARBA" id="ARBA00001974"/>
    </source>
</evidence>
<dbReference type="GO" id="GO:0047545">
    <property type="term" value="F:(S)-2-hydroxyglutarate dehydrogenase activity"/>
    <property type="evidence" value="ECO:0007669"/>
    <property type="project" value="TreeGrafter"/>
</dbReference>
<dbReference type="PANTHER" id="PTHR43104:SF2">
    <property type="entry name" value="L-2-HYDROXYGLUTARATE DEHYDROGENASE, MITOCHONDRIAL"/>
    <property type="match status" value="1"/>
</dbReference>
<evidence type="ECO:0000256" key="3">
    <source>
        <dbReference type="ARBA" id="ARBA00022827"/>
    </source>
</evidence>
<dbReference type="InterPro" id="IPR036188">
    <property type="entry name" value="FAD/NAD-bd_sf"/>
</dbReference>
<dbReference type="Gene3D" id="3.50.50.60">
    <property type="entry name" value="FAD/NAD(P)-binding domain"/>
    <property type="match status" value="1"/>
</dbReference>
<sequence length="440" mass="49454">MCETMVHDFDIVIIGGGILGTSISYFLSQLNKSKKIAVVEQAHSVAFHTSGRNTGKVHAPYLYNPEKKKLFAKAAFHGYEMWEEYSKLRDLPFKKDGVIEVALDKKGTAVLEKYLKWGKQNGLEDKDIKLMDNVELKKIEPEIKCESALYVYKDGSVDYSVFTNSVMKDSKANGTNFILDTKVTKIKKENNKWAITLNGEHEICTKFLINAAGGEAINIAHDVGVAKKFTDVHFRGEYWRAPKEYHDLTKTSVYSVPEFPDYPFLDPHWIIRIDGSCEIGPNAVPVFSPYGYNKSENIKEFIPKILEMLGSGARKAIFDKQFQELAINEIQSSMSKTTMVNRVKRFLPKIDPDKITEKGTAGIRSSVIDDDGKFVSDVILVDDETSFHILNYNSPGATGALPFAVHIINHLNKTGLFESETVDAQCGPWNFSQILEKLGE</sequence>
<reference evidence="7 8" key="1">
    <citation type="submission" date="2018-05" db="EMBL/GenBank/DDBJ databases">
        <title>genome sequencing of Nitrosopumilus sp. NM25.</title>
        <authorList>
            <person name="Mori K."/>
            <person name="Nakagawa T."/>
        </authorList>
    </citation>
    <scope>NUCLEOTIDE SEQUENCE [LARGE SCALE GENOMIC DNA]</scope>
    <source>
        <strain evidence="7 8">NM25</strain>
    </source>
</reference>
<organism evidence="7 8">
    <name type="scientific">Nitrosopumilus zosterae</name>
    <dbReference type="NCBI Taxonomy" id="718286"/>
    <lineage>
        <taxon>Archaea</taxon>
        <taxon>Nitrososphaerota</taxon>
        <taxon>Nitrososphaeria</taxon>
        <taxon>Nitrosopumilales</taxon>
        <taxon>Nitrosopumilaceae</taxon>
        <taxon>Nitrosopumilus</taxon>
    </lineage>
</organism>
<evidence type="ECO:0000256" key="2">
    <source>
        <dbReference type="ARBA" id="ARBA00022630"/>
    </source>
</evidence>
<dbReference type="Gene3D" id="3.30.9.10">
    <property type="entry name" value="D-Amino Acid Oxidase, subunit A, domain 2"/>
    <property type="match status" value="1"/>
</dbReference>
<evidence type="ECO:0000313" key="8">
    <source>
        <dbReference type="Proteomes" id="UP000245829"/>
    </source>
</evidence>
<dbReference type="EMBL" id="BGKI01000002">
    <property type="protein sequence ID" value="GBH33699.1"/>
    <property type="molecule type" value="Genomic_DNA"/>
</dbReference>
<protein>
    <submittedName>
        <fullName evidence="7">Hydroxyglutarate oxidase</fullName>
    </submittedName>
</protein>
<comment type="cofactor">
    <cofactor evidence="1">
        <name>FAD</name>
        <dbReference type="ChEBI" id="CHEBI:57692"/>
    </cofactor>
</comment>
<comment type="similarity">
    <text evidence="5">Belongs to the L2HGDH family.</text>
</comment>
<accession>A0A2S2KPX7</accession>
<name>A0A2S2KPX7_9ARCH</name>
<dbReference type="Proteomes" id="UP000245829">
    <property type="component" value="Unassembled WGS sequence"/>
</dbReference>
<evidence type="ECO:0000259" key="6">
    <source>
        <dbReference type="Pfam" id="PF01266"/>
    </source>
</evidence>